<dbReference type="AlphaFoldDB" id="A0A1I6XP32"/>
<protein>
    <recommendedName>
        <fullName evidence="3">DUF3108 domain-containing protein</fullName>
    </recommendedName>
</protein>
<dbReference type="Proteomes" id="UP000199594">
    <property type="component" value="Unassembled WGS sequence"/>
</dbReference>
<sequence length="222" mass="25193">MSSLPRYRRALLLVLLPFLLLAGGGVLAAEPRPFEARYHLEVDGWPNATIEHRLSRDGTQWLSDMRADITLAQGRERSRFLAGETVRSLHYASGYSLLGVGKRYALDHEALARLPDRQAALFELSRRATAAECTAPCRLRYLDHRGRETLVEYRLLPRTALSLPAGNFEAVRVEVIEPDEPDRQLRFSFHPGVPGLLLAMEYHRDGERRSRLSLSELDLPPR</sequence>
<accession>A0A1I6XP32</accession>
<dbReference type="OrthoDB" id="25491at2"/>
<dbReference type="EMBL" id="FPAQ01000003">
    <property type="protein sequence ID" value="SFT40128.1"/>
    <property type="molecule type" value="Genomic_DNA"/>
</dbReference>
<evidence type="ECO:0000313" key="1">
    <source>
        <dbReference type="EMBL" id="SFT40128.1"/>
    </source>
</evidence>
<reference evidence="1 2" key="1">
    <citation type="submission" date="2016-10" db="EMBL/GenBank/DDBJ databases">
        <authorList>
            <person name="de Groot N.N."/>
        </authorList>
    </citation>
    <scope>NUCLEOTIDE SEQUENCE [LARGE SCALE GENOMIC DNA]</scope>
    <source>
        <strain evidence="1 2">CGMCC 1.6493</strain>
    </source>
</reference>
<organism evidence="1 2">
    <name type="scientific">Halomonas saccharevitans</name>
    <dbReference type="NCBI Taxonomy" id="416872"/>
    <lineage>
        <taxon>Bacteria</taxon>
        <taxon>Pseudomonadati</taxon>
        <taxon>Pseudomonadota</taxon>
        <taxon>Gammaproteobacteria</taxon>
        <taxon>Oceanospirillales</taxon>
        <taxon>Halomonadaceae</taxon>
        <taxon>Halomonas</taxon>
    </lineage>
</organism>
<evidence type="ECO:0008006" key="3">
    <source>
        <dbReference type="Google" id="ProtNLM"/>
    </source>
</evidence>
<evidence type="ECO:0000313" key="2">
    <source>
        <dbReference type="Proteomes" id="UP000199594"/>
    </source>
</evidence>
<proteinExistence type="predicted"/>
<gene>
    <name evidence="1" type="ORF">SAMN04487956_10342</name>
</gene>
<dbReference type="RefSeq" id="WP_089846781.1">
    <property type="nucleotide sequence ID" value="NZ_FPAQ01000003.1"/>
</dbReference>
<name>A0A1I6XP32_9GAMM</name>